<reference evidence="2 3" key="1">
    <citation type="submission" date="2013-12" db="EMBL/GenBank/DDBJ databases">
        <title>Complete genome sequence of Rhizobium etli bv. mimosae IE4771.</title>
        <authorList>
            <person name="Bustos P."/>
            <person name="Santamaria R.I."/>
            <person name="Lozano L."/>
            <person name="Ormeno-Orrillo E."/>
            <person name="Rogel M.A."/>
            <person name="Romero D."/>
            <person name="Cevallos M.A."/>
            <person name="Martinez-Romero E."/>
            <person name="Gonzalez V."/>
        </authorList>
    </citation>
    <scope>NUCLEOTIDE SEQUENCE [LARGE SCALE GENOMIC DNA]</scope>
    <source>
        <strain evidence="2 3">IE4771</strain>
    </source>
</reference>
<dbReference type="KEGG" id="rei:IE4771_CH03742"/>
<accession>A0A060I4M4</accession>
<feature type="region of interest" description="Disordered" evidence="1">
    <location>
        <begin position="1"/>
        <end position="29"/>
    </location>
</feature>
<evidence type="ECO:0000256" key="1">
    <source>
        <dbReference type="SAM" id="MobiDB-lite"/>
    </source>
</evidence>
<evidence type="ECO:0000313" key="2">
    <source>
        <dbReference type="EMBL" id="AIC28812.1"/>
    </source>
</evidence>
<dbReference type="HOGENOM" id="CLU_2882804_0_0_5"/>
<proteinExistence type="predicted"/>
<feature type="compositionally biased region" description="Basic residues" evidence="1">
    <location>
        <begin position="19"/>
        <end position="29"/>
    </location>
</feature>
<organism evidence="2 3">
    <name type="scientific">Rhizobium etli bv. mimosae str. IE4771</name>
    <dbReference type="NCBI Taxonomy" id="1432050"/>
    <lineage>
        <taxon>Bacteria</taxon>
        <taxon>Pseudomonadati</taxon>
        <taxon>Pseudomonadota</taxon>
        <taxon>Alphaproteobacteria</taxon>
        <taxon>Hyphomicrobiales</taxon>
        <taxon>Rhizobiaceae</taxon>
        <taxon>Rhizobium/Agrobacterium group</taxon>
        <taxon>Rhizobium</taxon>
    </lineage>
</organism>
<protein>
    <submittedName>
        <fullName evidence="2">Uncharacterized protein</fullName>
    </submittedName>
</protein>
<name>A0A060I4M4_RHIET</name>
<dbReference type="AlphaFoldDB" id="A0A060I4M4"/>
<gene>
    <name evidence="2" type="ORF">IE4771_CH03742</name>
</gene>
<sequence length="63" mass="6788">MYRDARGGFGRPIVSPARKERRGRSHALKRGAAQVPISLLQANAMPGLAMTAVMNASPIIENE</sequence>
<evidence type="ECO:0000313" key="3">
    <source>
        <dbReference type="Proteomes" id="UP000027180"/>
    </source>
</evidence>
<dbReference type="EMBL" id="CP006986">
    <property type="protein sequence ID" value="AIC28812.1"/>
    <property type="molecule type" value="Genomic_DNA"/>
</dbReference>
<dbReference type="Proteomes" id="UP000027180">
    <property type="component" value="Chromosome"/>
</dbReference>